<evidence type="ECO:0000313" key="1">
    <source>
        <dbReference type="EMBL" id="MDR9896481.1"/>
    </source>
</evidence>
<comment type="caution">
    <text evidence="1">The sequence shown here is derived from an EMBL/GenBank/DDBJ whole genome shotgun (WGS) entry which is preliminary data.</text>
</comment>
<dbReference type="RefSeq" id="WP_310833958.1">
    <property type="nucleotide sequence ID" value="NZ_JAALHA020000008.1"/>
</dbReference>
<dbReference type="EMBL" id="JAALHA020000008">
    <property type="protein sequence ID" value="MDR9896481.1"/>
    <property type="molecule type" value="Genomic_DNA"/>
</dbReference>
<keyword evidence="2" id="KW-1185">Reference proteome</keyword>
<protein>
    <submittedName>
        <fullName evidence="1">Uncharacterized protein</fullName>
    </submittedName>
</protein>
<dbReference type="Proteomes" id="UP000667802">
    <property type="component" value="Unassembled WGS sequence"/>
</dbReference>
<reference evidence="2" key="1">
    <citation type="journal article" date="2021" name="Science">
        <title>Hunting the eagle killer: A cyanobacterial neurotoxin causes vacuolar myelinopathy.</title>
        <authorList>
            <person name="Breinlinger S."/>
            <person name="Phillips T.J."/>
            <person name="Haram B.N."/>
            <person name="Mares J."/>
            <person name="Martinez Yerena J.A."/>
            <person name="Hrouzek P."/>
            <person name="Sobotka R."/>
            <person name="Henderson W.M."/>
            <person name="Schmieder P."/>
            <person name="Williams S.M."/>
            <person name="Lauderdale J.D."/>
            <person name="Wilde H.D."/>
            <person name="Gerrin W."/>
            <person name="Kust A."/>
            <person name="Washington J.W."/>
            <person name="Wagner C."/>
            <person name="Geier B."/>
            <person name="Liebeke M."/>
            <person name="Enke H."/>
            <person name="Niedermeyer T.H.J."/>
            <person name="Wilde S.B."/>
        </authorList>
    </citation>
    <scope>NUCLEOTIDE SEQUENCE [LARGE SCALE GENOMIC DNA]</scope>
    <source>
        <strain evidence="2">Thurmond2011</strain>
    </source>
</reference>
<organism evidence="1 2">
    <name type="scientific">Aetokthonos hydrillicola Thurmond2011</name>
    <dbReference type="NCBI Taxonomy" id="2712845"/>
    <lineage>
        <taxon>Bacteria</taxon>
        <taxon>Bacillati</taxon>
        <taxon>Cyanobacteriota</taxon>
        <taxon>Cyanophyceae</taxon>
        <taxon>Nostocales</taxon>
        <taxon>Hapalosiphonaceae</taxon>
        <taxon>Aetokthonos</taxon>
    </lineage>
</organism>
<name>A0AAP5M612_9CYAN</name>
<proteinExistence type="predicted"/>
<dbReference type="AlphaFoldDB" id="A0AAP5M612"/>
<gene>
    <name evidence="1" type="ORF">G7B40_018220</name>
</gene>
<evidence type="ECO:0000313" key="2">
    <source>
        <dbReference type="Proteomes" id="UP000667802"/>
    </source>
</evidence>
<sequence length="78" mass="8887">MGGRRFYLSAILPNKQRSPGGDRLSKSALIFQTMLRNINLGEANWGVDFPLPILLLCCRQAAHRHKFKVRYSFAITQP</sequence>
<accession>A0AAP5M612</accession>